<feature type="compositionally biased region" description="Acidic residues" evidence="6">
    <location>
        <begin position="169"/>
        <end position="186"/>
    </location>
</feature>
<evidence type="ECO:0000256" key="4">
    <source>
        <dbReference type="ARBA" id="ARBA00023002"/>
    </source>
</evidence>
<dbReference type="InParanoid" id="A0A1E7EK02"/>
<reference evidence="8 9" key="1">
    <citation type="submission" date="2016-09" db="EMBL/GenBank/DDBJ databases">
        <title>Extensive genetic diversity and differential bi-allelic expression allows diatom success in the polar Southern Ocean.</title>
        <authorList>
            <consortium name="DOE Joint Genome Institute"/>
            <person name="Mock T."/>
            <person name="Otillar R.P."/>
            <person name="Strauss J."/>
            <person name="Dupont C."/>
            <person name="Frickenhaus S."/>
            <person name="Maumus F."/>
            <person name="Mcmullan M."/>
            <person name="Sanges R."/>
            <person name="Schmutz J."/>
            <person name="Toseland A."/>
            <person name="Valas R."/>
            <person name="Veluchamy A."/>
            <person name="Ward B.J."/>
            <person name="Allen A."/>
            <person name="Barry K."/>
            <person name="Falciatore A."/>
            <person name="Ferrante M."/>
            <person name="Fortunato A.E."/>
            <person name="Gloeckner G."/>
            <person name="Gruber A."/>
            <person name="Hipkin R."/>
            <person name="Janech M."/>
            <person name="Kroth P."/>
            <person name="Leese F."/>
            <person name="Lindquist E."/>
            <person name="Lyon B.R."/>
            <person name="Martin J."/>
            <person name="Mayer C."/>
            <person name="Parker M."/>
            <person name="Quesneville H."/>
            <person name="Raymond J."/>
            <person name="Uhlig C."/>
            <person name="Valentin K.U."/>
            <person name="Worden A.Z."/>
            <person name="Armbrust E.V."/>
            <person name="Bowler C."/>
            <person name="Green B."/>
            <person name="Moulton V."/>
            <person name="Van Oosterhout C."/>
            <person name="Grigoriev I."/>
        </authorList>
    </citation>
    <scope>NUCLEOTIDE SEQUENCE [LARGE SCALE GENOMIC DNA]</scope>
    <source>
        <strain evidence="8 9">CCMP1102</strain>
    </source>
</reference>
<proteinExistence type="inferred from homology"/>
<evidence type="ECO:0000313" key="8">
    <source>
        <dbReference type="EMBL" id="OEU06259.1"/>
    </source>
</evidence>
<dbReference type="AlphaFoldDB" id="A0A1E7EK02"/>
<feature type="region of interest" description="Disordered" evidence="6">
    <location>
        <begin position="160"/>
        <end position="239"/>
    </location>
</feature>
<sequence>IARRQQFYGEMYYHTAFKSKVLQGASGATSTNENSNMMKWLNKTMPYFEEEGLHEKPTQVLINEYKNNMGIASHFEDIDSFGPMICTISLIAPIYMTLKKPTTNDASNSTNSNTNACDVYDDVVKILLEPGSLLIMKSDARYKYRHGIGKYKWITIPTTESKSESNSVDGDETDGNDNDNENDNDDNNQNKNADQSSSPTPLPSSKDDNSDGTTSTNKKTNTSNSTNTDNNVRNIRRIKRDDSYRRVSVTIRHLLSTRRKVYHENEDESNTIKDPNVY</sequence>
<feature type="compositionally biased region" description="Low complexity" evidence="6">
    <location>
        <begin position="211"/>
        <end position="231"/>
    </location>
</feature>
<dbReference type="PANTHER" id="PTHR46030">
    <property type="entry name" value="ALPHA-KETOGLUTARATE-DEPENDENT DIOXYGENASE ALKB HOMOLOG 6"/>
    <property type="match status" value="1"/>
</dbReference>
<name>A0A1E7EK02_9STRA</name>
<keyword evidence="4" id="KW-0560">Oxidoreductase</keyword>
<dbReference type="GO" id="GO:0046872">
    <property type="term" value="F:metal ion binding"/>
    <property type="evidence" value="ECO:0007669"/>
    <property type="project" value="UniProtKB-KW"/>
</dbReference>
<feature type="non-terminal residue" evidence="8">
    <location>
        <position position="1"/>
    </location>
</feature>
<dbReference type="GO" id="GO:0005634">
    <property type="term" value="C:nucleus"/>
    <property type="evidence" value="ECO:0007669"/>
    <property type="project" value="TreeGrafter"/>
</dbReference>
<keyword evidence="9" id="KW-1185">Reference proteome</keyword>
<dbReference type="SUPFAM" id="SSF51197">
    <property type="entry name" value="Clavaminate synthase-like"/>
    <property type="match status" value="1"/>
</dbReference>
<feature type="domain" description="Alpha-ketoglutarate-dependent dioxygenase AlkB-like" evidence="7">
    <location>
        <begin position="35"/>
        <end position="154"/>
    </location>
</feature>
<dbReference type="Gene3D" id="2.60.120.590">
    <property type="entry name" value="Alpha-ketoglutarate-dependent dioxygenase AlkB-like"/>
    <property type="match status" value="1"/>
</dbReference>
<evidence type="ECO:0000256" key="5">
    <source>
        <dbReference type="ARBA" id="ARBA00023004"/>
    </source>
</evidence>
<evidence type="ECO:0000256" key="6">
    <source>
        <dbReference type="SAM" id="MobiDB-lite"/>
    </source>
</evidence>
<dbReference type="InterPro" id="IPR027450">
    <property type="entry name" value="AlkB-like"/>
</dbReference>
<evidence type="ECO:0000259" key="7">
    <source>
        <dbReference type="Pfam" id="PF13532"/>
    </source>
</evidence>
<organism evidence="8 9">
    <name type="scientific">Fragilariopsis cylindrus CCMP1102</name>
    <dbReference type="NCBI Taxonomy" id="635003"/>
    <lineage>
        <taxon>Eukaryota</taxon>
        <taxon>Sar</taxon>
        <taxon>Stramenopiles</taxon>
        <taxon>Ochrophyta</taxon>
        <taxon>Bacillariophyta</taxon>
        <taxon>Bacillariophyceae</taxon>
        <taxon>Bacillariophycidae</taxon>
        <taxon>Bacillariales</taxon>
        <taxon>Bacillariaceae</taxon>
        <taxon>Fragilariopsis</taxon>
    </lineage>
</organism>
<comment type="similarity">
    <text evidence="1">Belongs to the alkB family.</text>
</comment>
<keyword evidence="5" id="KW-0408">Iron</keyword>
<accession>A0A1E7EK02</accession>
<dbReference type="GO" id="GO:0051213">
    <property type="term" value="F:dioxygenase activity"/>
    <property type="evidence" value="ECO:0007669"/>
    <property type="project" value="UniProtKB-KW"/>
</dbReference>
<dbReference type="OrthoDB" id="43468at2759"/>
<dbReference type="Pfam" id="PF13532">
    <property type="entry name" value="2OG-FeII_Oxy_2"/>
    <property type="match status" value="1"/>
</dbReference>
<dbReference type="KEGG" id="fcy:FRACYDRAFT_201639"/>
<evidence type="ECO:0000256" key="2">
    <source>
        <dbReference type="ARBA" id="ARBA00022723"/>
    </source>
</evidence>
<dbReference type="Proteomes" id="UP000095751">
    <property type="component" value="Unassembled WGS sequence"/>
</dbReference>
<protein>
    <recommendedName>
        <fullName evidence="7">Alpha-ketoglutarate-dependent dioxygenase AlkB-like domain-containing protein</fullName>
    </recommendedName>
</protein>
<gene>
    <name evidence="8" type="ORF">FRACYDRAFT_201639</name>
</gene>
<keyword evidence="2" id="KW-0479">Metal-binding</keyword>
<evidence type="ECO:0000256" key="1">
    <source>
        <dbReference type="ARBA" id="ARBA00007879"/>
    </source>
</evidence>
<dbReference type="PANTHER" id="PTHR46030:SF1">
    <property type="entry name" value="ALPHA-KETOGLUTARATE-DEPENDENT DIOXYGENASE ALKB HOMOLOG 6"/>
    <property type="match status" value="1"/>
</dbReference>
<dbReference type="InterPro" id="IPR037151">
    <property type="entry name" value="AlkB-like_sf"/>
</dbReference>
<dbReference type="InterPro" id="IPR032862">
    <property type="entry name" value="ALKBH6"/>
</dbReference>
<keyword evidence="3" id="KW-0223">Dioxygenase</keyword>
<evidence type="ECO:0000256" key="3">
    <source>
        <dbReference type="ARBA" id="ARBA00022964"/>
    </source>
</evidence>
<evidence type="ECO:0000313" key="9">
    <source>
        <dbReference type="Proteomes" id="UP000095751"/>
    </source>
</evidence>
<dbReference type="EMBL" id="KV784418">
    <property type="protein sequence ID" value="OEU06259.1"/>
    <property type="molecule type" value="Genomic_DNA"/>
</dbReference>